<protein>
    <recommendedName>
        <fullName evidence="6 7">Thioredoxin</fullName>
    </recommendedName>
</protein>
<feature type="site" description="Contributes to redox potential value" evidence="8">
    <location>
        <position position="34"/>
    </location>
</feature>
<evidence type="ECO:0000313" key="12">
    <source>
        <dbReference type="Proteomes" id="UP000253934"/>
    </source>
</evidence>
<dbReference type="SUPFAM" id="SSF52833">
    <property type="entry name" value="Thioredoxin-like"/>
    <property type="match status" value="1"/>
</dbReference>
<accession>A0A369KNP8</accession>
<reference evidence="11" key="1">
    <citation type="submission" date="2018-04" db="EMBL/GenBank/DDBJ databases">
        <title>Draft genome sequence of the Candidatus Spirobacillus cienkowskii, a pathogen of freshwater Daphnia species, reconstructed from hemolymph metagenomic reads.</title>
        <authorList>
            <person name="Bresciani L."/>
            <person name="Lemos L.N."/>
            <person name="Wale N."/>
            <person name="Lin J.Y."/>
            <person name="Fernandes G.R."/>
            <person name="Duffy M.A."/>
            <person name="Rodrigues J.M."/>
        </authorList>
    </citation>
    <scope>NUCLEOTIDE SEQUENCE [LARGE SCALE GENOMIC DNA]</scope>
    <source>
        <strain evidence="11">Binning01</strain>
    </source>
</reference>
<keyword evidence="4 9" id="KW-1015">Disulfide bond</keyword>
<evidence type="ECO:0000256" key="6">
    <source>
        <dbReference type="NCBIfam" id="TIGR01068"/>
    </source>
</evidence>
<keyword evidence="12" id="KW-1185">Reference proteome</keyword>
<evidence type="ECO:0000256" key="5">
    <source>
        <dbReference type="ARBA" id="ARBA00023284"/>
    </source>
</evidence>
<evidence type="ECO:0000256" key="2">
    <source>
        <dbReference type="ARBA" id="ARBA00022448"/>
    </source>
</evidence>
<dbReference type="RefSeq" id="WP_338636994.1">
    <property type="nucleotide sequence ID" value="NZ_CP146516.1"/>
</dbReference>
<dbReference type="PANTHER" id="PTHR45663:SF11">
    <property type="entry name" value="GEO12009P1"/>
    <property type="match status" value="1"/>
</dbReference>
<feature type="site" description="Contributes to redox potential value" evidence="8">
    <location>
        <position position="35"/>
    </location>
</feature>
<dbReference type="PANTHER" id="PTHR45663">
    <property type="entry name" value="GEO12009P1"/>
    <property type="match status" value="1"/>
</dbReference>
<dbReference type="GO" id="GO:0015035">
    <property type="term" value="F:protein-disulfide reductase activity"/>
    <property type="evidence" value="ECO:0007669"/>
    <property type="project" value="UniProtKB-UniRule"/>
</dbReference>
<dbReference type="NCBIfam" id="TIGR01068">
    <property type="entry name" value="thioredoxin"/>
    <property type="match status" value="1"/>
</dbReference>
<evidence type="ECO:0000256" key="4">
    <source>
        <dbReference type="ARBA" id="ARBA00023157"/>
    </source>
</evidence>
<feature type="domain" description="Thioredoxin" evidence="10">
    <location>
        <begin position="1"/>
        <end position="108"/>
    </location>
</feature>
<comment type="caution">
    <text evidence="11">The sequence shown here is derived from an EMBL/GenBank/DDBJ whole genome shotgun (WGS) entry which is preliminary data.</text>
</comment>
<dbReference type="AlphaFoldDB" id="A0A369KNP8"/>
<proteinExistence type="inferred from homology"/>
<comment type="similarity">
    <text evidence="1 7">Belongs to the thioredoxin family.</text>
</comment>
<keyword evidence="3" id="KW-0249">Electron transport</keyword>
<dbReference type="InterPro" id="IPR036249">
    <property type="entry name" value="Thioredoxin-like_sf"/>
</dbReference>
<name>A0A369KNP8_9BACT</name>
<dbReference type="Proteomes" id="UP000253934">
    <property type="component" value="Unassembled WGS sequence"/>
</dbReference>
<evidence type="ECO:0000256" key="9">
    <source>
        <dbReference type="PIRSR" id="PIRSR000077-4"/>
    </source>
</evidence>
<evidence type="ECO:0000256" key="1">
    <source>
        <dbReference type="ARBA" id="ARBA00008987"/>
    </source>
</evidence>
<keyword evidence="2" id="KW-0813">Transport</keyword>
<dbReference type="InterPro" id="IPR017937">
    <property type="entry name" value="Thioredoxin_CS"/>
</dbReference>
<dbReference type="PRINTS" id="PR00421">
    <property type="entry name" value="THIOREDOXIN"/>
</dbReference>
<gene>
    <name evidence="11" type="primary">trxA</name>
    <name evidence="11" type="ORF">DCC88_06370</name>
</gene>
<dbReference type="FunFam" id="3.40.30.10:FF:000001">
    <property type="entry name" value="Thioredoxin"/>
    <property type="match status" value="1"/>
</dbReference>
<feature type="active site" description="Nucleophile" evidence="8">
    <location>
        <position position="36"/>
    </location>
</feature>
<dbReference type="PROSITE" id="PS00194">
    <property type="entry name" value="THIOREDOXIN_1"/>
    <property type="match status" value="1"/>
</dbReference>
<dbReference type="CDD" id="cd02947">
    <property type="entry name" value="TRX_family"/>
    <property type="match status" value="1"/>
</dbReference>
<sequence length="108" mass="12239">MSELVLEVTDKNFKTEVLESNSLVLVDFWAEWCGPCRALAPTVERVAEKHSDTIKVCKINIEENPEITTQFNIRQIPFLAFIKNGQKVAELIGNQPEDAILKQIAQLK</sequence>
<dbReference type="EMBL" id="QOVW01000065">
    <property type="protein sequence ID" value="RDB36201.1"/>
    <property type="molecule type" value="Genomic_DNA"/>
</dbReference>
<feature type="disulfide bond" description="Redox-active" evidence="9">
    <location>
        <begin position="33"/>
        <end position="36"/>
    </location>
</feature>
<keyword evidence="5 9" id="KW-0676">Redox-active center</keyword>
<dbReference type="PIRSF" id="PIRSF000077">
    <property type="entry name" value="Thioredoxin"/>
    <property type="match status" value="1"/>
</dbReference>
<evidence type="ECO:0000256" key="7">
    <source>
        <dbReference type="PIRNR" id="PIRNR000077"/>
    </source>
</evidence>
<evidence type="ECO:0000256" key="8">
    <source>
        <dbReference type="PIRSR" id="PIRSR000077-1"/>
    </source>
</evidence>
<dbReference type="Pfam" id="PF00085">
    <property type="entry name" value="Thioredoxin"/>
    <property type="match status" value="1"/>
</dbReference>
<evidence type="ECO:0000256" key="3">
    <source>
        <dbReference type="ARBA" id="ARBA00022982"/>
    </source>
</evidence>
<feature type="site" description="Deprotonates C-terminal active site Cys" evidence="8">
    <location>
        <position position="27"/>
    </location>
</feature>
<dbReference type="InterPro" id="IPR013766">
    <property type="entry name" value="Thioredoxin_domain"/>
</dbReference>
<evidence type="ECO:0000313" key="11">
    <source>
        <dbReference type="EMBL" id="RDB36201.1"/>
    </source>
</evidence>
<dbReference type="InterPro" id="IPR005746">
    <property type="entry name" value="Thioredoxin"/>
</dbReference>
<dbReference type="GO" id="GO:0005737">
    <property type="term" value="C:cytoplasm"/>
    <property type="evidence" value="ECO:0007669"/>
    <property type="project" value="TreeGrafter"/>
</dbReference>
<dbReference type="PROSITE" id="PS51352">
    <property type="entry name" value="THIOREDOXIN_2"/>
    <property type="match status" value="1"/>
</dbReference>
<dbReference type="Gene3D" id="3.40.30.10">
    <property type="entry name" value="Glutaredoxin"/>
    <property type="match status" value="1"/>
</dbReference>
<evidence type="ECO:0000259" key="10">
    <source>
        <dbReference type="PROSITE" id="PS51352"/>
    </source>
</evidence>
<organism evidence="11 12">
    <name type="scientific">Spirobacillus cienkowskii</name>
    <dbReference type="NCBI Taxonomy" id="495820"/>
    <lineage>
        <taxon>Bacteria</taxon>
        <taxon>Pseudomonadati</taxon>
        <taxon>Bdellovibrionota</taxon>
        <taxon>Oligoflexia</taxon>
        <taxon>Silvanigrellales</taxon>
        <taxon>Spirobacillus</taxon>
    </lineage>
</organism>
<feature type="active site" description="Nucleophile" evidence="8">
    <location>
        <position position="33"/>
    </location>
</feature>